<gene>
    <name evidence="3" type="ORF">EXIGLDRAFT_834944</name>
</gene>
<protein>
    <recommendedName>
        <fullName evidence="2">TNT domain-containing protein</fullName>
    </recommendedName>
</protein>
<feature type="signal peptide" evidence="1">
    <location>
        <begin position="1"/>
        <end position="16"/>
    </location>
</feature>
<dbReference type="GO" id="GO:0050135">
    <property type="term" value="F:NADP+ nucleosidase activity"/>
    <property type="evidence" value="ECO:0007669"/>
    <property type="project" value="InterPro"/>
</dbReference>
<dbReference type="Proteomes" id="UP000077266">
    <property type="component" value="Unassembled WGS sequence"/>
</dbReference>
<sequence length="226" mass="24536">MQFLVLLPLVVAFATAAPVASIADHWLVAREKVNPDCGTGDDFCKGANNTAPDIYLCGDFRLGPLTLPTKLPLDNLIFKYDRLGGLCPGEFLEKYTNATTGSFVFPPHDGFLLDVHHKPIKGNVTLKVGTLLDRFGSETGTFMSPAFSPYIQRALPPVNLDPPREAPPNFPNNYHIYKVAKKFVVQAGPIAPAFGQPGQGTQYETTESVATLVAGGFLERVNKAQF</sequence>
<dbReference type="PANTHER" id="PTHR42059">
    <property type="entry name" value="TNT DOMAIN-CONTAINING PROTEIN"/>
    <property type="match status" value="1"/>
</dbReference>
<organism evidence="3 4">
    <name type="scientific">Exidia glandulosa HHB12029</name>
    <dbReference type="NCBI Taxonomy" id="1314781"/>
    <lineage>
        <taxon>Eukaryota</taxon>
        <taxon>Fungi</taxon>
        <taxon>Dikarya</taxon>
        <taxon>Basidiomycota</taxon>
        <taxon>Agaricomycotina</taxon>
        <taxon>Agaricomycetes</taxon>
        <taxon>Auriculariales</taxon>
        <taxon>Exidiaceae</taxon>
        <taxon>Exidia</taxon>
    </lineage>
</organism>
<dbReference type="InParanoid" id="A0A165J9F6"/>
<name>A0A165J9F6_EXIGL</name>
<dbReference type="EMBL" id="KV425971">
    <property type="protein sequence ID" value="KZV94524.1"/>
    <property type="molecule type" value="Genomic_DNA"/>
</dbReference>
<evidence type="ECO:0000256" key="1">
    <source>
        <dbReference type="SAM" id="SignalP"/>
    </source>
</evidence>
<dbReference type="InterPro" id="IPR025331">
    <property type="entry name" value="TNT"/>
</dbReference>
<proteinExistence type="predicted"/>
<evidence type="ECO:0000259" key="2">
    <source>
        <dbReference type="Pfam" id="PF14021"/>
    </source>
</evidence>
<dbReference type="Pfam" id="PF14021">
    <property type="entry name" value="TNT"/>
    <property type="match status" value="1"/>
</dbReference>
<feature type="domain" description="TNT" evidence="2">
    <location>
        <begin position="125"/>
        <end position="221"/>
    </location>
</feature>
<evidence type="ECO:0000313" key="4">
    <source>
        <dbReference type="Proteomes" id="UP000077266"/>
    </source>
</evidence>
<keyword evidence="4" id="KW-1185">Reference proteome</keyword>
<accession>A0A165J9F6</accession>
<evidence type="ECO:0000313" key="3">
    <source>
        <dbReference type="EMBL" id="KZV94524.1"/>
    </source>
</evidence>
<feature type="chain" id="PRO_5007859872" description="TNT domain-containing protein" evidence="1">
    <location>
        <begin position="17"/>
        <end position="226"/>
    </location>
</feature>
<dbReference type="OrthoDB" id="2923349at2759"/>
<dbReference type="InterPro" id="IPR053024">
    <property type="entry name" value="Fungal_surface_NADase"/>
</dbReference>
<reference evidence="3 4" key="1">
    <citation type="journal article" date="2016" name="Mol. Biol. Evol.">
        <title>Comparative Genomics of Early-Diverging Mushroom-Forming Fungi Provides Insights into the Origins of Lignocellulose Decay Capabilities.</title>
        <authorList>
            <person name="Nagy L.G."/>
            <person name="Riley R."/>
            <person name="Tritt A."/>
            <person name="Adam C."/>
            <person name="Daum C."/>
            <person name="Floudas D."/>
            <person name="Sun H."/>
            <person name="Yadav J.S."/>
            <person name="Pangilinan J."/>
            <person name="Larsson K.H."/>
            <person name="Matsuura K."/>
            <person name="Barry K."/>
            <person name="Labutti K."/>
            <person name="Kuo R."/>
            <person name="Ohm R.A."/>
            <person name="Bhattacharya S.S."/>
            <person name="Shirouzu T."/>
            <person name="Yoshinaga Y."/>
            <person name="Martin F.M."/>
            <person name="Grigoriev I.V."/>
            <person name="Hibbett D.S."/>
        </authorList>
    </citation>
    <scope>NUCLEOTIDE SEQUENCE [LARGE SCALE GENOMIC DNA]</scope>
    <source>
        <strain evidence="3 4">HHB12029</strain>
    </source>
</reference>
<dbReference type="AlphaFoldDB" id="A0A165J9F6"/>
<keyword evidence="1" id="KW-0732">Signal</keyword>
<dbReference type="PANTHER" id="PTHR42059:SF1">
    <property type="entry name" value="TNT DOMAIN-CONTAINING PROTEIN"/>
    <property type="match status" value="1"/>
</dbReference>